<feature type="transmembrane region" description="Helical" evidence="4">
    <location>
        <begin position="20"/>
        <end position="43"/>
    </location>
</feature>
<protein>
    <recommendedName>
        <fullName evidence="7">Glycosyltransferase family 15 protein</fullName>
    </recommendedName>
</protein>
<name>A0A397JKG4_9GLOM</name>
<dbReference type="GO" id="GO:0006487">
    <property type="term" value="P:protein N-linked glycosylation"/>
    <property type="evidence" value="ECO:0007669"/>
    <property type="project" value="TreeGrafter"/>
</dbReference>
<comment type="caution">
    <text evidence="5">The sequence shown here is derived from an EMBL/GenBank/DDBJ whole genome shotgun (WGS) entry which is preliminary data.</text>
</comment>
<organism evidence="5 6">
    <name type="scientific">Diversispora epigaea</name>
    <dbReference type="NCBI Taxonomy" id="1348612"/>
    <lineage>
        <taxon>Eukaryota</taxon>
        <taxon>Fungi</taxon>
        <taxon>Fungi incertae sedis</taxon>
        <taxon>Mucoromycota</taxon>
        <taxon>Glomeromycotina</taxon>
        <taxon>Glomeromycetes</taxon>
        <taxon>Diversisporales</taxon>
        <taxon>Diversisporaceae</taxon>
        <taxon>Diversispora</taxon>
    </lineage>
</organism>
<evidence type="ECO:0008006" key="7">
    <source>
        <dbReference type="Google" id="ProtNLM"/>
    </source>
</evidence>
<dbReference type="SUPFAM" id="SSF53448">
    <property type="entry name" value="Nucleotide-diphospho-sugar transferases"/>
    <property type="match status" value="1"/>
</dbReference>
<dbReference type="FunFam" id="3.90.550.10:FF:000051">
    <property type="entry name" value="Alpha-1,2-mannosyltransferase (Ktr4)"/>
    <property type="match status" value="1"/>
</dbReference>
<evidence type="ECO:0000256" key="3">
    <source>
        <dbReference type="PIRSR" id="PIRSR018153-1"/>
    </source>
</evidence>
<keyword evidence="4" id="KW-1133">Transmembrane helix</keyword>
<dbReference type="InterPro" id="IPR002685">
    <property type="entry name" value="Glyco_trans_15"/>
</dbReference>
<keyword evidence="6" id="KW-1185">Reference proteome</keyword>
<evidence type="ECO:0000256" key="4">
    <source>
        <dbReference type="SAM" id="Phobius"/>
    </source>
</evidence>
<keyword evidence="2" id="KW-0808">Transferase</keyword>
<dbReference type="PIRSF" id="PIRSF018153">
    <property type="entry name" value="Glyco_trans_15"/>
    <property type="match status" value="1"/>
</dbReference>
<dbReference type="InterPro" id="IPR029044">
    <property type="entry name" value="Nucleotide-diphossugar_trans"/>
</dbReference>
<comment type="similarity">
    <text evidence="1">Belongs to the glycosyltransferase 15 family.</text>
</comment>
<gene>
    <name evidence="5" type="ORF">Glove_30g28</name>
</gene>
<evidence type="ECO:0000313" key="6">
    <source>
        <dbReference type="Proteomes" id="UP000266861"/>
    </source>
</evidence>
<keyword evidence="4" id="KW-0472">Membrane</keyword>
<dbReference type="AlphaFoldDB" id="A0A397JKG4"/>
<dbReference type="GO" id="GO:0005794">
    <property type="term" value="C:Golgi apparatus"/>
    <property type="evidence" value="ECO:0007669"/>
    <property type="project" value="TreeGrafter"/>
</dbReference>
<dbReference type="GO" id="GO:0016020">
    <property type="term" value="C:membrane"/>
    <property type="evidence" value="ECO:0007669"/>
    <property type="project" value="InterPro"/>
</dbReference>
<dbReference type="OrthoDB" id="439943at2759"/>
<dbReference type="Pfam" id="PF01793">
    <property type="entry name" value="Glyco_transf_15"/>
    <property type="match status" value="1"/>
</dbReference>
<dbReference type="STRING" id="1348612.A0A397JKG4"/>
<evidence type="ECO:0000256" key="2">
    <source>
        <dbReference type="ARBA" id="ARBA00022679"/>
    </source>
</evidence>
<dbReference type="PANTHER" id="PTHR31121:SF6">
    <property type="entry name" value="ALPHA-1,2 MANNOSYLTRANSFERASE KTR1"/>
    <property type="match status" value="1"/>
</dbReference>
<evidence type="ECO:0000313" key="5">
    <source>
        <dbReference type="EMBL" id="RHZ87792.1"/>
    </source>
</evidence>
<keyword evidence="4" id="KW-0812">Transmembrane</keyword>
<feature type="active site" description="Nucleophile" evidence="3">
    <location>
        <position position="281"/>
    </location>
</feature>
<dbReference type="PANTHER" id="PTHR31121">
    <property type="entry name" value="ALPHA-1,2 MANNOSYLTRANSFERASE KTR1"/>
    <property type="match status" value="1"/>
</dbReference>
<dbReference type="EMBL" id="PQFF01000028">
    <property type="protein sequence ID" value="RHZ87792.1"/>
    <property type="molecule type" value="Genomic_DNA"/>
</dbReference>
<dbReference type="Gene3D" id="3.90.550.10">
    <property type="entry name" value="Spore Coat Polysaccharide Biosynthesis Protein SpsA, Chain A"/>
    <property type="match status" value="1"/>
</dbReference>
<dbReference type="Proteomes" id="UP000266861">
    <property type="component" value="Unassembled WGS sequence"/>
</dbReference>
<accession>A0A397JKG4</accession>
<proteinExistence type="inferred from homology"/>
<reference evidence="5 6" key="1">
    <citation type="submission" date="2018-08" db="EMBL/GenBank/DDBJ databases">
        <title>Genome and evolution of the arbuscular mycorrhizal fungus Diversispora epigaea (formerly Glomus versiforme) and its bacterial endosymbionts.</title>
        <authorList>
            <person name="Sun X."/>
            <person name="Fei Z."/>
            <person name="Harrison M."/>
        </authorList>
    </citation>
    <scope>NUCLEOTIDE SEQUENCE [LARGE SCALE GENOMIC DNA]</scope>
    <source>
        <strain evidence="5 6">IT104</strain>
    </source>
</reference>
<evidence type="ECO:0000256" key="1">
    <source>
        <dbReference type="ARBA" id="ARBA00007677"/>
    </source>
</evidence>
<dbReference type="GO" id="GO:0000032">
    <property type="term" value="P:cell wall mannoprotein biosynthetic process"/>
    <property type="evidence" value="ECO:0007669"/>
    <property type="project" value="TreeGrafter"/>
</dbReference>
<dbReference type="GO" id="GO:0000026">
    <property type="term" value="F:alpha-1,2-mannosyltransferase activity"/>
    <property type="evidence" value="ECO:0007669"/>
    <property type="project" value="TreeGrafter"/>
</dbReference>
<sequence>MMGKLIRKHPMTRIHYSRYLFFSFIIIIIMFSYFISLIDISIFQSERQLFFETQYIDPLKDPSLNYRNNNTRVNGVIIVLVRNAELHALRETMVHFEDRWNKKYHYPYVFLNDEDFTEEFKKLVSIITDSETFYGKIPKRMWGYPHWINQTKAAESRKDMESKNVIYGGSESYRHMCRFNSGFFFRHELIEKYDFYWRLEPGVEFLCDIDYDPFRFIQNNNITYGFTISLLELPETIPTLWKTVTEFSKKYPQYINKRSVSRFISSSGATYNGCHFWSNFEIGNLNFWRSERYLKFFNYLDQAGGFFYERWGDAPVHSIALALFLEKSQIHFFNDIGYKHSPFQHCPIEKKFHESGKCYCDPTENFDVTYGSCTKNWFAL</sequence>